<reference evidence="1" key="1">
    <citation type="submission" date="2023-08" db="EMBL/GenBank/DDBJ databases">
        <authorList>
            <person name="Audoor S."/>
            <person name="Bilcke G."/>
        </authorList>
    </citation>
    <scope>NUCLEOTIDE SEQUENCE</scope>
</reference>
<dbReference type="SUPFAM" id="SSF81383">
    <property type="entry name" value="F-box domain"/>
    <property type="match status" value="1"/>
</dbReference>
<keyword evidence="2" id="KW-1185">Reference proteome</keyword>
<evidence type="ECO:0000313" key="2">
    <source>
        <dbReference type="Proteomes" id="UP001295423"/>
    </source>
</evidence>
<sequence>MADLNHEGASTILYNTEYLTLILGWLLPEEIMNCAPVCKQWSTGVSQTWKRFLQNISPLLYEATVNTINKNEQRMPPEQIFKQFALREYKLRQDAYCIPTETTISYRNAVKERALKRRHKEAMSIVHKQGCSSESYCPPGLKLEDVFLVLHLYHAPTRTRMGYAIWNLNDVMEDGLIYGKGSPILMKDIDFQIPIGSFAEHEGPLPATASNSPRSAFWQKCVATSLDELGVEMIKTAIVCVQMYRCDSGKTLSFERGQMMWAKYERLLGLVRTDLQKSWTNPNPASFPLPDEDDQYFDPNNVNPAMSKVSKQYPCIGFEIGVAKVAPMNVSNFTPANKGGRMTVEVHLSMYELFPGHHRTTIRWKEDLRKHLQFMDWE</sequence>
<dbReference type="AlphaFoldDB" id="A0AAD2FQD9"/>
<protein>
    <recommendedName>
        <fullName evidence="3">F-box domain-containing protein</fullName>
    </recommendedName>
</protein>
<proteinExistence type="predicted"/>
<dbReference type="InterPro" id="IPR036047">
    <property type="entry name" value="F-box-like_dom_sf"/>
</dbReference>
<evidence type="ECO:0000313" key="1">
    <source>
        <dbReference type="EMBL" id="CAJ1949243.1"/>
    </source>
</evidence>
<gene>
    <name evidence="1" type="ORF">CYCCA115_LOCUS11996</name>
</gene>
<name>A0AAD2FQD9_9STRA</name>
<accession>A0AAD2FQD9</accession>
<evidence type="ECO:0008006" key="3">
    <source>
        <dbReference type="Google" id="ProtNLM"/>
    </source>
</evidence>
<dbReference type="Proteomes" id="UP001295423">
    <property type="component" value="Unassembled WGS sequence"/>
</dbReference>
<organism evidence="1 2">
    <name type="scientific">Cylindrotheca closterium</name>
    <dbReference type="NCBI Taxonomy" id="2856"/>
    <lineage>
        <taxon>Eukaryota</taxon>
        <taxon>Sar</taxon>
        <taxon>Stramenopiles</taxon>
        <taxon>Ochrophyta</taxon>
        <taxon>Bacillariophyta</taxon>
        <taxon>Bacillariophyceae</taxon>
        <taxon>Bacillariophycidae</taxon>
        <taxon>Bacillariales</taxon>
        <taxon>Bacillariaceae</taxon>
        <taxon>Cylindrotheca</taxon>
    </lineage>
</organism>
<comment type="caution">
    <text evidence="1">The sequence shown here is derived from an EMBL/GenBank/DDBJ whole genome shotgun (WGS) entry which is preliminary data.</text>
</comment>
<dbReference type="EMBL" id="CAKOGP040001758">
    <property type="protein sequence ID" value="CAJ1949243.1"/>
    <property type="molecule type" value="Genomic_DNA"/>
</dbReference>